<keyword evidence="3" id="KW-0813">Transport</keyword>
<keyword evidence="5" id="KW-1185">Reference proteome</keyword>
<dbReference type="Pfam" id="PF01237">
    <property type="entry name" value="Oxysterol_BP"/>
    <property type="match status" value="1"/>
</dbReference>
<dbReference type="Gene3D" id="2.40.160.120">
    <property type="match status" value="1"/>
</dbReference>
<dbReference type="Gene3D" id="1.10.287.2720">
    <property type="match status" value="1"/>
</dbReference>
<comment type="caution">
    <text evidence="4">The sequence shown here is derived from an EMBL/GenBank/DDBJ whole genome shotgun (WGS) entry which is preliminary data.</text>
</comment>
<comment type="similarity">
    <text evidence="2">Belongs to the OSBP family.</text>
</comment>
<dbReference type="PANTHER" id="PTHR10972">
    <property type="entry name" value="OXYSTEROL-BINDING PROTEIN-RELATED"/>
    <property type="match status" value="1"/>
</dbReference>
<proteinExistence type="inferred from homology"/>
<reference evidence="4" key="1">
    <citation type="submission" date="2020-06" db="EMBL/GenBank/DDBJ databases">
        <title>Draft genome of Bugula neritina, a colonial animal packing powerful symbionts and potential medicines.</title>
        <authorList>
            <person name="Rayko M."/>
        </authorList>
    </citation>
    <scope>NUCLEOTIDE SEQUENCE [LARGE SCALE GENOMIC DNA]</scope>
    <source>
        <strain evidence="4">Kwan_BN1</strain>
    </source>
</reference>
<gene>
    <name evidence="4" type="ORF">EB796_005717</name>
</gene>
<organism evidence="4 5">
    <name type="scientific">Bugula neritina</name>
    <name type="common">Brown bryozoan</name>
    <name type="synonym">Sertularia neritina</name>
    <dbReference type="NCBI Taxonomy" id="10212"/>
    <lineage>
        <taxon>Eukaryota</taxon>
        <taxon>Metazoa</taxon>
        <taxon>Spiralia</taxon>
        <taxon>Lophotrochozoa</taxon>
        <taxon>Bryozoa</taxon>
        <taxon>Gymnolaemata</taxon>
        <taxon>Cheilostomatida</taxon>
        <taxon>Flustrina</taxon>
        <taxon>Buguloidea</taxon>
        <taxon>Bugulidae</taxon>
        <taxon>Bugula</taxon>
    </lineage>
</organism>
<dbReference type="OrthoDB" id="14833at2759"/>
<dbReference type="InterPro" id="IPR000648">
    <property type="entry name" value="Oxysterol-bd"/>
</dbReference>
<keyword evidence="1" id="KW-0446">Lipid-binding</keyword>
<evidence type="ECO:0000256" key="2">
    <source>
        <dbReference type="RuleBase" id="RU003844"/>
    </source>
</evidence>
<dbReference type="Proteomes" id="UP000593567">
    <property type="component" value="Unassembled WGS sequence"/>
</dbReference>
<dbReference type="InterPro" id="IPR018494">
    <property type="entry name" value="Oxysterol-bd_CS"/>
</dbReference>
<accession>A0A7J7KED8</accession>
<dbReference type="AlphaFoldDB" id="A0A7J7KED8"/>
<dbReference type="InterPro" id="IPR037239">
    <property type="entry name" value="OSBP_sf"/>
</dbReference>
<dbReference type="FunFam" id="1.10.287.2720:FF:000001">
    <property type="entry name" value="Oxysterol-binding OBPalpha"/>
    <property type="match status" value="1"/>
</dbReference>
<dbReference type="EMBL" id="VXIV02000800">
    <property type="protein sequence ID" value="KAF6035978.1"/>
    <property type="molecule type" value="Genomic_DNA"/>
</dbReference>
<protein>
    <recommendedName>
        <fullName evidence="3">Oxysterol-binding protein</fullName>
    </recommendedName>
</protein>
<evidence type="ECO:0000313" key="4">
    <source>
        <dbReference type="EMBL" id="KAF6035978.1"/>
    </source>
</evidence>
<dbReference type="PANTHER" id="PTHR10972:SF141">
    <property type="entry name" value="OXYSTEROL-BINDING PROTEIN"/>
    <property type="match status" value="1"/>
</dbReference>
<dbReference type="GO" id="GO:0005829">
    <property type="term" value="C:cytosol"/>
    <property type="evidence" value="ECO:0007669"/>
    <property type="project" value="TreeGrafter"/>
</dbReference>
<evidence type="ECO:0000256" key="1">
    <source>
        <dbReference type="ARBA" id="ARBA00023121"/>
    </source>
</evidence>
<dbReference type="GO" id="GO:0016020">
    <property type="term" value="C:membrane"/>
    <property type="evidence" value="ECO:0007669"/>
    <property type="project" value="TreeGrafter"/>
</dbReference>
<keyword evidence="3" id="KW-0445">Lipid transport</keyword>
<dbReference type="GO" id="GO:0006869">
    <property type="term" value="P:lipid transport"/>
    <property type="evidence" value="ECO:0007669"/>
    <property type="project" value="UniProtKB-KW"/>
</dbReference>
<name>A0A7J7KED8_BUGNE</name>
<evidence type="ECO:0000256" key="3">
    <source>
        <dbReference type="RuleBase" id="RU003845"/>
    </source>
</evidence>
<dbReference type="SUPFAM" id="SSF144000">
    <property type="entry name" value="Oxysterol-binding protein-like"/>
    <property type="match status" value="1"/>
</dbReference>
<dbReference type="PROSITE" id="PS01013">
    <property type="entry name" value="OSBP"/>
    <property type="match status" value="1"/>
</dbReference>
<evidence type="ECO:0000313" key="5">
    <source>
        <dbReference type="Proteomes" id="UP000593567"/>
    </source>
</evidence>
<sequence length="412" mass="46537">MSILKHKHRRSSVHSAVVAEENRALAEVKEYVNEVCTLETSSTLDQDMLLLKACSKLLPVAWTLFVYIGSAACGYSRQSFKKNHLKSGAKVEWIINNKDKSETDVKLNGDNEMSHLDESSRLVAQSEIGFTQPLPMPAINHEDEVTDSDAAEEKDLGEMEQHKTIILHLLSQLKLGMDLTKVVLPTFILEKRSLLEMFADCMAHPDTFLRIADMTDPRARMTQVVEWYLASFHEGRKGSLAKKPYNPIIGETFHCSWDVGGENGNQASRMLYVAEQVSHHPPVSAFHIACPEKQIHMTGSFWTKSKFMGMSIGVTLIGNLRLFLPEYKEEYVLTLPSAYARSILTYPWVELGDKCSIACKQTGYSASIIFHTKLTLMRELVLDITTGFDSLFNVLAFLRWQIAPGEWRHQVP</sequence>
<dbReference type="GO" id="GO:0032934">
    <property type="term" value="F:sterol binding"/>
    <property type="evidence" value="ECO:0007669"/>
    <property type="project" value="TreeGrafter"/>
</dbReference>